<sequence>MSQVFQKNISQKQRRQPDNKAPQDVVLPTPFLRRVRNHQLSSPAQARDEPIQPELPSANGRCTHSKNGCKTKCAFEAELASFRSITDSERHGLYGSVFKAFDALLRVTSPRRNQAAGPKSLLAMCLRKVPAYIAGLEEWERQESEENGTKSGVRGAGVSFEIYSELESLGAVDGWNHLCLLLRAHAVEMIQDAATEDLLEDPVTGLLIRLCLEYMPPTEFTGLIDTFVIRQYPKPSSADEDLFASPALQPLRTLRSCDPSGTSTLPRILAKLLADDLLPASWILNKSFIALWPATVRHITHMKPCQNTLDFIVVTLELLCTLASPRKPRGVPQTRLRGKSQTTLISAIAALGSVILLGVEGCIQTPETASATRAATLRRRITNITTACSTNLKTRKTPSRKLGTYILALCAFLSTSSPPSSHPPSAPAIEAAWKNVQTCRGNPALLLQYDATTALMSAMAWHCSRGTGLPPHFYLAQFCGRLEALALPPGALANMRVDGAFRLAENTGDLRDLEVAEGLLRSRQAEVEVQVQIGAGGCVTPGRGGGLVGVEQKGKGKVASFSGVRWDDGISEWVAATPGTEVRPAGGGRRLRSSGVALSEDEAVDGDTEDDASEPESDMEADEDDVDVDVDVNADPVSSPEGDETDRSVSMSETDHEDAAPSPNTETSLVSASASNLETEPDPDSASDPGSDSHLNAPRPHPDDTNNHNDTNANAGKMLPPPRPALPTPAGGFLAARPRRLLLTRPLSRTGDELAFDNGDEKKEGEGGGGSGSNWLRRKKPARFRPQATAGGGGVAAGTTVATAAAAVVVRKRVARASLVYLQPVRAGQRRRSEGWGVGGEEGEGSDDELSIL</sequence>
<protein>
    <submittedName>
        <fullName evidence="1">Uncharacterized protein</fullName>
    </submittedName>
</protein>
<evidence type="ECO:0000313" key="2">
    <source>
        <dbReference type="Proteomes" id="UP000724584"/>
    </source>
</evidence>
<reference evidence="1 2" key="1">
    <citation type="journal article" date="2021" name="Nat. Commun.">
        <title>Genetic determinants of endophytism in the Arabidopsis root mycobiome.</title>
        <authorList>
            <person name="Mesny F."/>
            <person name="Miyauchi S."/>
            <person name="Thiergart T."/>
            <person name="Pickel B."/>
            <person name="Atanasova L."/>
            <person name="Karlsson M."/>
            <person name="Huettel B."/>
            <person name="Barry K.W."/>
            <person name="Haridas S."/>
            <person name="Chen C."/>
            <person name="Bauer D."/>
            <person name="Andreopoulos W."/>
            <person name="Pangilinan J."/>
            <person name="LaButti K."/>
            <person name="Riley R."/>
            <person name="Lipzen A."/>
            <person name="Clum A."/>
            <person name="Drula E."/>
            <person name="Henrissat B."/>
            <person name="Kohler A."/>
            <person name="Grigoriev I.V."/>
            <person name="Martin F.M."/>
            <person name="Hacquard S."/>
        </authorList>
    </citation>
    <scope>NUCLEOTIDE SEQUENCE [LARGE SCALE GENOMIC DNA]</scope>
    <source>
        <strain evidence="1 2">MPI-SDFR-AT-0079</strain>
    </source>
</reference>
<dbReference type="EMBL" id="JAGIZQ010000003">
    <property type="protein sequence ID" value="KAH6636462.1"/>
    <property type="molecule type" value="Genomic_DNA"/>
</dbReference>
<comment type="caution">
    <text evidence="1">The sequence shown here is derived from an EMBL/GenBank/DDBJ whole genome shotgun (WGS) entry which is preliminary data.</text>
</comment>
<evidence type="ECO:0000313" key="1">
    <source>
        <dbReference type="EMBL" id="KAH6636462.1"/>
    </source>
</evidence>
<keyword evidence="2" id="KW-1185">Reference proteome</keyword>
<dbReference type="Proteomes" id="UP000724584">
    <property type="component" value="Unassembled WGS sequence"/>
</dbReference>
<accession>A0ACB7PC34</accession>
<organism evidence="1 2">
    <name type="scientific">Chaetomium tenue</name>
    <dbReference type="NCBI Taxonomy" id="1854479"/>
    <lineage>
        <taxon>Eukaryota</taxon>
        <taxon>Fungi</taxon>
        <taxon>Dikarya</taxon>
        <taxon>Ascomycota</taxon>
        <taxon>Pezizomycotina</taxon>
        <taxon>Sordariomycetes</taxon>
        <taxon>Sordariomycetidae</taxon>
        <taxon>Sordariales</taxon>
        <taxon>Chaetomiaceae</taxon>
        <taxon>Chaetomium</taxon>
    </lineage>
</organism>
<name>A0ACB7PC34_9PEZI</name>
<gene>
    <name evidence="1" type="ORF">F5144DRAFT_619779</name>
</gene>
<proteinExistence type="predicted"/>